<keyword evidence="3" id="KW-1185">Reference proteome</keyword>
<accession>A0A918MUB6</accession>
<reference evidence="2" key="2">
    <citation type="submission" date="2020-09" db="EMBL/GenBank/DDBJ databases">
        <authorList>
            <person name="Sun Q."/>
            <person name="Kim S."/>
        </authorList>
    </citation>
    <scope>NUCLEOTIDE SEQUENCE</scope>
    <source>
        <strain evidence="2">KCTC 22164</strain>
    </source>
</reference>
<sequence length="182" mass="19850">MNVLNNTALRHIFIVSLTALLGNGAVQATEPEHHTDKRWQPVSGNAVHYFPTSIVHASVDTTLGKTEYSTDTIDLSGDLKGRLVYHVTSDFDFSAATLTNTGHQVFSGTVLDSAPVMLLDDNFMFTVNLNNGDTRGSVFLTRRLAGPRIQCRLSVTGTGFDAQGNGLAEYTGMCRQFTPVRR</sequence>
<reference evidence="2" key="1">
    <citation type="journal article" date="2014" name="Int. J. Syst. Evol. Microbiol.">
        <title>Complete genome sequence of Corynebacterium casei LMG S-19264T (=DSM 44701T), isolated from a smear-ripened cheese.</title>
        <authorList>
            <consortium name="US DOE Joint Genome Institute (JGI-PGF)"/>
            <person name="Walter F."/>
            <person name="Albersmeier A."/>
            <person name="Kalinowski J."/>
            <person name="Ruckert C."/>
        </authorList>
    </citation>
    <scope>NUCLEOTIDE SEQUENCE</scope>
    <source>
        <strain evidence="2">KCTC 22164</strain>
    </source>
</reference>
<protein>
    <submittedName>
        <fullName evidence="2">Uncharacterized protein</fullName>
    </submittedName>
</protein>
<evidence type="ECO:0000256" key="1">
    <source>
        <dbReference type="SAM" id="SignalP"/>
    </source>
</evidence>
<organism evidence="2 3">
    <name type="scientific">Alteromonas halophila</name>
    <dbReference type="NCBI Taxonomy" id="516698"/>
    <lineage>
        <taxon>Bacteria</taxon>
        <taxon>Pseudomonadati</taxon>
        <taxon>Pseudomonadota</taxon>
        <taxon>Gammaproteobacteria</taxon>
        <taxon>Alteromonadales</taxon>
        <taxon>Alteromonadaceae</taxon>
        <taxon>Alteromonas/Salinimonas group</taxon>
        <taxon>Alteromonas</taxon>
    </lineage>
</organism>
<keyword evidence="1" id="KW-0732">Signal</keyword>
<dbReference type="AlphaFoldDB" id="A0A918MUB6"/>
<gene>
    <name evidence="2" type="ORF">GCM10007391_05250</name>
</gene>
<dbReference type="RefSeq" id="WP_189403521.1">
    <property type="nucleotide sequence ID" value="NZ_BMXP01000001.1"/>
</dbReference>
<dbReference type="EMBL" id="BMXP01000001">
    <property type="protein sequence ID" value="GGW75813.1"/>
    <property type="molecule type" value="Genomic_DNA"/>
</dbReference>
<name>A0A918MUB6_9ALTE</name>
<evidence type="ECO:0000313" key="3">
    <source>
        <dbReference type="Proteomes" id="UP000631300"/>
    </source>
</evidence>
<evidence type="ECO:0000313" key="2">
    <source>
        <dbReference type="EMBL" id="GGW75813.1"/>
    </source>
</evidence>
<feature type="signal peptide" evidence="1">
    <location>
        <begin position="1"/>
        <end position="28"/>
    </location>
</feature>
<dbReference type="Proteomes" id="UP000631300">
    <property type="component" value="Unassembled WGS sequence"/>
</dbReference>
<proteinExistence type="predicted"/>
<comment type="caution">
    <text evidence="2">The sequence shown here is derived from an EMBL/GenBank/DDBJ whole genome shotgun (WGS) entry which is preliminary data.</text>
</comment>
<feature type="chain" id="PRO_5036904047" evidence="1">
    <location>
        <begin position="29"/>
        <end position="182"/>
    </location>
</feature>